<dbReference type="EMBL" id="CP133618">
    <property type="protein sequence ID" value="WMV38266.1"/>
    <property type="molecule type" value="Genomic_DNA"/>
</dbReference>
<evidence type="ECO:0000313" key="1">
    <source>
        <dbReference type="EMBL" id="WMV38266.1"/>
    </source>
</evidence>
<evidence type="ECO:0000313" key="2">
    <source>
        <dbReference type="Proteomes" id="UP001234989"/>
    </source>
</evidence>
<organism evidence="1 2">
    <name type="scientific">Solanum verrucosum</name>
    <dbReference type="NCBI Taxonomy" id="315347"/>
    <lineage>
        <taxon>Eukaryota</taxon>
        <taxon>Viridiplantae</taxon>
        <taxon>Streptophyta</taxon>
        <taxon>Embryophyta</taxon>
        <taxon>Tracheophyta</taxon>
        <taxon>Spermatophyta</taxon>
        <taxon>Magnoliopsida</taxon>
        <taxon>eudicotyledons</taxon>
        <taxon>Gunneridae</taxon>
        <taxon>Pentapetalae</taxon>
        <taxon>asterids</taxon>
        <taxon>lamiids</taxon>
        <taxon>Solanales</taxon>
        <taxon>Solanaceae</taxon>
        <taxon>Solanoideae</taxon>
        <taxon>Solaneae</taxon>
        <taxon>Solanum</taxon>
    </lineage>
</organism>
<reference evidence="1" key="1">
    <citation type="submission" date="2023-08" db="EMBL/GenBank/DDBJ databases">
        <title>A de novo genome assembly of Solanum verrucosum Schlechtendal, a Mexican diploid species geographically isolated from the other diploid A-genome species in potato relatives.</title>
        <authorList>
            <person name="Hosaka K."/>
        </authorList>
    </citation>
    <scope>NUCLEOTIDE SEQUENCE</scope>
    <source>
        <tissue evidence="1">Young leaves</tissue>
    </source>
</reference>
<dbReference type="Proteomes" id="UP001234989">
    <property type="component" value="Chromosome 7"/>
</dbReference>
<proteinExistence type="predicted"/>
<dbReference type="AlphaFoldDB" id="A0AAF0ZE50"/>
<protein>
    <submittedName>
        <fullName evidence="1">Uncharacterized protein</fullName>
    </submittedName>
</protein>
<gene>
    <name evidence="1" type="ORF">MTR67_031651</name>
</gene>
<accession>A0AAF0ZE50</accession>
<keyword evidence="2" id="KW-1185">Reference proteome</keyword>
<sequence length="115" mass="12635">MLSAIVVDKGLGKGETIFLVALVMIKPDVKVEVPDCVAKVLKQFLDLMPPKVPMKMPSRRDIDHKIELLPGSIWCTCFVPKEAAWDVEDVCGLQGFEQGDREGQIFDSLGAGYDG</sequence>
<name>A0AAF0ZE50_SOLVR</name>